<evidence type="ECO:0000256" key="4">
    <source>
        <dbReference type="SAM" id="MobiDB-lite"/>
    </source>
</evidence>
<dbReference type="PROSITE" id="PS51050">
    <property type="entry name" value="ZF_CW"/>
    <property type="match status" value="1"/>
</dbReference>
<dbReference type="Pfam" id="PF24756">
    <property type="entry name" value="THD_CWZF3-5-7"/>
    <property type="match status" value="1"/>
</dbReference>
<keyword evidence="2" id="KW-0863">Zinc-finger</keyword>
<evidence type="ECO:0000256" key="3">
    <source>
        <dbReference type="ARBA" id="ARBA00022833"/>
    </source>
</evidence>
<dbReference type="EMBL" id="JAUHHV010000003">
    <property type="protein sequence ID" value="KAK1430835.1"/>
    <property type="molecule type" value="Genomic_DNA"/>
</dbReference>
<gene>
    <name evidence="6" type="ORF">QVD17_13876</name>
</gene>
<keyword evidence="7" id="KW-1185">Reference proteome</keyword>
<dbReference type="GO" id="GO:0008270">
    <property type="term" value="F:zinc ion binding"/>
    <property type="evidence" value="ECO:0007669"/>
    <property type="project" value="UniProtKB-KW"/>
</dbReference>
<feature type="compositionally biased region" description="Polar residues" evidence="4">
    <location>
        <begin position="615"/>
        <end position="645"/>
    </location>
</feature>
<evidence type="ECO:0000259" key="5">
    <source>
        <dbReference type="PROSITE" id="PS51050"/>
    </source>
</evidence>
<evidence type="ECO:0000313" key="7">
    <source>
        <dbReference type="Proteomes" id="UP001229421"/>
    </source>
</evidence>
<feature type="region of interest" description="Disordered" evidence="4">
    <location>
        <begin position="586"/>
        <end position="697"/>
    </location>
</feature>
<name>A0AAD8KWH2_TARER</name>
<feature type="compositionally biased region" description="Basic and acidic residues" evidence="4">
    <location>
        <begin position="197"/>
        <end position="211"/>
    </location>
</feature>
<reference evidence="6" key="1">
    <citation type="journal article" date="2023" name="bioRxiv">
        <title>Improved chromosome-level genome assembly for marigold (Tagetes erecta).</title>
        <authorList>
            <person name="Jiang F."/>
            <person name="Yuan L."/>
            <person name="Wang S."/>
            <person name="Wang H."/>
            <person name="Xu D."/>
            <person name="Wang A."/>
            <person name="Fan W."/>
        </authorList>
    </citation>
    <scope>NUCLEOTIDE SEQUENCE</scope>
    <source>
        <strain evidence="6">WSJ</strain>
        <tissue evidence="6">Leaf</tissue>
    </source>
</reference>
<dbReference type="InterPro" id="IPR011124">
    <property type="entry name" value="Znf_CW"/>
</dbReference>
<feature type="domain" description="CW-type" evidence="5">
    <location>
        <begin position="506"/>
        <end position="559"/>
    </location>
</feature>
<organism evidence="6 7">
    <name type="scientific">Tagetes erecta</name>
    <name type="common">African marigold</name>
    <dbReference type="NCBI Taxonomy" id="13708"/>
    <lineage>
        <taxon>Eukaryota</taxon>
        <taxon>Viridiplantae</taxon>
        <taxon>Streptophyta</taxon>
        <taxon>Embryophyta</taxon>
        <taxon>Tracheophyta</taxon>
        <taxon>Spermatophyta</taxon>
        <taxon>Magnoliopsida</taxon>
        <taxon>eudicotyledons</taxon>
        <taxon>Gunneridae</taxon>
        <taxon>Pentapetalae</taxon>
        <taxon>asterids</taxon>
        <taxon>campanulids</taxon>
        <taxon>Asterales</taxon>
        <taxon>Asteraceae</taxon>
        <taxon>Asteroideae</taxon>
        <taxon>Heliantheae alliance</taxon>
        <taxon>Tageteae</taxon>
        <taxon>Tagetes</taxon>
    </lineage>
</organism>
<keyword evidence="3" id="KW-0862">Zinc</keyword>
<feature type="compositionally biased region" description="Basic and acidic residues" evidence="4">
    <location>
        <begin position="648"/>
        <end position="668"/>
    </location>
</feature>
<dbReference type="Gene3D" id="3.30.40.100">
    <property type="match status" value="1"/>
</dbReference>
<evidence type="ECO:0000256" key="1">
    <source>
        <dbReference type="ARBA" id="ARBA00022723"/>
    </source>
</evidence>
<protein>
    <recommendedName>
        <fullName evidence="5">CW-type domain-containing protein</fullName>
    </recommendedName>
</protein>
<dbReference type="InterPro" id="IPR056406">
    <property type="entry name" value="THD_CWZF3/5/7"/>
</dbReference>
<feature type="region of interest" description="Disordered" evidence="4">
    <location>
        <begin position="188"/>
        <end position="216"/>
    </location>
</feature>
<dbReference type="Pfam" id="PF07496">
    <property type="entry name" value="zf-CW"/>
    <property type="match status" value="1"/>
</dbReference>
<dbReference type="Proteomes" id="UP001229421">
    <property type="component" value="Unassembled WGS sequence"/>
</dbReference>
<sequence>MVNATELEEGEARVDDDGNVDPDTALSYIDDRLQYVLGHFRKDFEHEMSADVLGPKFGGYGSFLPAHKLPPTVHSHKEALNSVKLSSPNGFHLEGVPALLNPVALVDPVKPVALHHKGVSVDQNVLSVNNVASKDTSLFHGETFLSKSEATAGNLVKPTEQRSLKVRIKVGSYKPAIKNDEIYDGLGLLSSPSSTSKNHEGSGDPPVESHDTPLGSPDSILRDMSSIFVPGNRLLSPLNESLICLKNKVMPLITGRTKRLSSVDDSSFVRGEVKQMERKEASSLENNAGFEGDKALYIQKVAETESVDCKPGLINDFKVKVSSDSIASEANRAAKKDVSLKISETKKELIKDQLFGPDITSKESDESYDQKNVKKLSLDSRGIKLIVCKNDPSVTKHDTDRVEKKVGLNKGINCERLQVKISNDMPNQPFERKSKLTGIYRKENLRCSLSGPVKDKKSALRDIVKVRNSYRDILDSDNGSIKVENVERNAIPTEVAVPQQTVVVPAAPPDNWVGCDRCEKWRLLPIGIEPDNLPDKWLCSMSTWLPGRNHCDIGEEETTKAVQDMNFLLISQSQDTLKCNGSMGNIRNPDHKNSTVHSETMANKVGKIKFRPPECTSSSMVGTSQSPMDVQQHNTQKRNSPSETKQLLLEKKGDVKPKKLENMTRSEQYEAVTSKKIKTESEQPNSSSRSHRPQNGLLVSVKTHTENNLMDKRVDIHAKKRKLKDLQESQQIASGLENSETRIKRKEKRLKTELKESSDDKCLNKSKSMKIKLSVSKENSVDTNHEKYQQQGYKITCKKDLGSERFLLAASSSSSLVSSSCKRASLQERRGSPAGSVLSSPTKVLNVDKDSLAVGKTISRKAHVKTEVSRKDIDGSQRIGDKVDLKQKEASKIRHSRNLEHTTDANNALDKYEKSDFQRVKVKVSDPLNGQPNKMRRGEVDVSAKIINDGKIVGKKHAGSEAKITGMGSPEVNQTAKKKLKKVSVGGISKIYHSNEVEQVQSFDHSGQNQSKVMKQLGVAATQNAKRADSATLKNLSVTSFLKEFAYSQSENALTAFRRAEESKDHADHLKISGFDYECNSAYFDSAMKFLCAASLLEACNADISKSNGVDTIDVYTTSVKLFEVCAQEYEKRKEMFASALAYKCLEIACMRIVYCKNLLTRQDLQTSMQMVTQGESPSSSASDVDNLNNQTMDKTMLSKSIANHKNHIVVRNQANLTRLLDLTSDASLAMEASEKSQNAYKCACKNLEEVQNKEMITAVKRAVNFSFQDVKTFVCLVQNARESVNRQGNKRQ</sequence>
<accession>A0AAD8KWH2</accession>
<evidence type="ECO:0000256" key="2">
    <source>
        <dbReference type="ARBA" id="ARBA00022771"/>
    </source>
</evidence>
<dbReference type="PANTHER" id="PTHR46524:SF12">
    <property type="entry name" value="CW-TYPE DOMAIN-CONTAINING PROTEIN"/>
    <property type="match status" value="1"/>
</dbReference>
<dbReference type="PANTHER" id="PTHR46524">
    <property type="entry name" value="CW-TYPE ZINC FINGER"/>
    <property type="match status" value="1"/>
</dbReference>
<keyword evidence="1" id="KW-0479">Metal-binding</keyword>
<dbReference type="InterPro" id="IPR055300">
    <property type="entry name" value="CWZF3/5/7"/>
</dbReference>
<evidence type="ECO:0000313" key="6">
    <source>
        <dbReference type="EMBL" id="KAK1430835.1"/>
    </source>
</evidence>
<proteinExistence type="predicted"/>
<comment type="caution">
    <text evidence="6">The sequence shown here is derived from an EMBL/GenBank/DDBJ whole genome shotgun (WGS) entry which is preliminary data.</text>
</comment>